<dbReference type="PANTHER" id="PTHR11669:SF8">
    <property type="entry name" value="DNA POLYMERASE III SUBUNIT DELTA"/>
    <property type="match status" value="1"/>
</dbReference>
<evidence type="ECO:0000313" key="2">
    <source>
        <dbReference type="Proteomes" id="UP000177434"/>
    </source>
</evidence>
<dbReference type="Proteomes" id="UP000177434">
    <property type="component" value="Unassembled WGS sequence"/>
</dbReference>
<dbReference type="Gene3D" id="3.40.50.300">
    <property type="entry name" value="P-loop containing nucleotide triphosphate hydrolases"/>
    <property type="match status" value="1"/>
</dbReference>
<dbReference type="GO" id="GO:0006261">
    <property type="term" value="P:DNA-templated DNA replication"/>
    <property type="evidence" value="ECO:0007669"/>
    <property type="project" value="TreeGrafter"/>
</dbReference>
<dbReference type="AlphaFoldDB" id="A0A1F4UJE8"/>
<dbReference type="EMBL" id="MEUN01000036">
    <property type="protein sequence ID" value="OGC45039.1"/>
    <property type="molecule type" value="Genomic_DNA"/>
</dbReference>
<proteinExistence type="predicted"/>
<dbReference type="PANTHER" id="PTHR11669">
    <property type="entry name" value="REPLICATION FACTOR C / DNA POLYMERASE III GAMMA-TAU SUBUNIT"/>
    <property type="match status" value="1"/>
</dbReference>
<dbReference type="Pfam" id="PF13177">
    <property type="entry name" value="DNA_pol3_delta2"/>
    <property type="match status" value="1"/>
</dbReference>
<sequence>MTYLIVGNNEGNIKEGFKILLNRLWQRDINEDIFSMKNPDIHILLSNNIKSIGIEDVKEFQKEMMYTPFKEKVQIGVIFNSEKLTPQAQNSLLKTLEESTDTTAYILTTSNEKNLLPTVLSRCFKVYTKDEREVQLEYDNIFELDLLQAFERIEGISKERDDTLLLLKNLELHLQKSLESKIGEGVDVKKIYDDIGKVVNAKKKVEANGNRRLVLESLYLDLTR</sequence>
<evidence type="ECO:0000313" key="1">
    <source>
        <dbReference type="EMBL" id="OGC45039.1"/>
    </source>
</evidence>
<dbReference type="InterPro" id="IPR027417">
    <property type="entry name" value="P-loop_NTPase"/>
</dbReference>
<name>A0A1F4UJE8_9BACT</name>
<protein>
    <recommendedName>
        <fullName evidence="3">DNA polymerase III subunit delta</fullName>
    </recommendedName>
</protein>
<dbReference type="SUPFAM" id="SSF52540">
    <property type="entry name" value="P-loop containing nucleoside triphosphate hydrolases"/>
    <property type="match status" value="1"/>
</dbReference>
<evidence type="ECO:0008006" key="3">
    <source>
        <dbReference type="Google" id="ProtNLM"/>
    </source>
</evidence>
<organism evidence="1 2">
    <name type="scientific">candidate division WS6 bacterium RIFOXYB1_FULL_33_14</name>
    <dbReference type="NCBI Taxonomy" id="1817896"/>
    <lineage>
        <taxon>Bacteria</taxon>
        <taxon>Candidatus Dojkabacteria</taxon>
    </lineage>
</organism>
<reference evidence="1 2" key="1">
    <citation type="journal article" date="2016" name="Nat. Commun.">
        <title>Thousands of microbial genomes shed light on interconnected biogeochemical processes in an aquifer system.</title>
        <authorList>
            <person name="Anantharaman K."/>
            <person name="Brown C.T."/>
            <person name="Hug L.A."/>
            <person name="Sharon I."/>
            <person name="Castelle C.J."/>
            <person name="Probst A.J."/>
            <person name="Thomas B.C."/>
            <person name="Singh A."/>
            <person name="Wilkins M.J."/>
            <person name="Karaoz U."/>
            <person name="Brodie E.L."/>
            <person name="Williams K.H."/>
            <person name="Hubbard S.S."/>
            <person name="Banfield J.F."/>
        </authorList>
    </citation>
    <scope>NUCLEOTIDE SEQUENCE [LARGE SCALE GENOMIC DNA]</scope>
</reference>
<gene>
    <name evidence="1" type="ORF">A2400_00135</name>
</gene>
<dbReference type="InterPro" id="IPR050238">
    <property type="entry name" value="DNA_Rep/Repair_Clamp_Loader"/>
</dbReference>
<accession>A0A1F4UJE8</accession>
<comment type="caution">
    <text evidence="1">The sequence shown here is derived from an EMBL/GenBank/DDBJ whole genome shotgun (WGS) entry which is preliminary data.</text>
</comment>